<evidence type="ECO:0000256" key="3">
    <source>
        <dbReference type="ARBA" id="ARBA00018111"/>
    </source>
</evidence>
<comment type="function">
    <text evidence="5">Modulates RecA activity.</text>
</comment>
<keyword evidence="9" id="KW-1185">Reference proteome</keyword>
<dbReference type="InterPro" id="IPR053924">
    <property type="entry name" value="RecX_HTH_2nd"/>
</dbReference>
<sequence length="164" mass="19144">MSESISRRSGYTRLLDKSTRLLAMRDHAEQELRRKLGTLLGDGTNDSDATQHDLERVMTRCLEHGWVDDKRFAQRYLAGRSRKGYGPQRIRQELKQKGVSNDDIDAAFKASETDWVRLATELAVKRFGYPLPSTFSEKVKIQRFLLYRGFYMDDIQSIYRNFNV</sequence>
<dbReference type="GO" id="GO:0005737">
    <property type="term" value="C:cytoplasm"/>
    <property type="evidence" value="ECO:0007669"/>
    <property type="project" value="UniProtKB-SubCell"/>
</dbReference>
<dbReference type="Pfam" id="PF02631">
    <property type="entry name" value="RecX_HTH2"/>
    <property type="match status" value="1"/>
</dbReference>
<evidence type="ECO:0000256" key="2">
    <source>
        <dbReference type="ARBA" id="ARBA00009695"/>
    </source>
</evidence>
<gene>
    <name evidence="5" type="primary">recX</name>
    <name evidence="8" type="ORF">JJB97_10690</name>
</gene>
<comment type="subcellular location">
    <subcellularLocation>
        <location evidence="1 5">Cytoplasm</location>
    </subcellularLocation>
</comment>
<dbReference type="RefSeq" id="WP_238714008.1">
    <property type="nucleotide sequence ID" value="NZ_JAEPBH010000025.1"/>
</dbReference>
<reference evidence="8" key="1">
    <citation type="submission" date="2021-01" db="EMBL/GenBank/DDBJ databases">
        <title>Intestinitalea alba gen. nov., sp. nov., a novel genus of the family Enterobacteriaceae, isolated from the gut of the plastic-eating mealworm Tenebrio molitor L.</title>
        <authorList>
            <person name="Yang Y."/>
        </authorList>
    </citation>
    <scope>NUCLEOTIDE SEQUENCE</scope>
    <source>
        <strain evidence="8">BIT-L3</strain>
    </source>
</reference>
<name>A0A8K0XXK9_9ENTR</name>
<protein>
    <recommendedName>
        <fullName evidence="3 5">Regulatory protein RecX</fullName>
    </recommendedName>
</protein>
<evidence type="ECO:0000313" key="8">
    <source>
        <dbReference type="EMBL" id="MBK4715788.1"/>
    </source>
</evidence>
<dbReference type="HAMAP" id="MF_01114">
    <property type="entry name" value="RecX"/>
    <property type="match status" value="1"/>
</dbReference>
<dbReference type="InterPro" id="IPR003783">
    <property type="entry name" value="Regulatory_RecX"/>
</dbReference>
<dbReference type="Gene3D" id="1.10.10.10">
    <property type="entry name" value="Winged helix-like DNA-binding domain superfamily/Winged helix DNA-binding domain"/>
    <property type="match status" value="3"/>
</dbReference>
<evidence type="ECO:0000256" key="5">
    <source>
        <dbReference type="HAMAP-Rule" id="MF_01114"/>
    </source>
</evidence>
<dbReference type="PANTHER" id="PTHR33602:SF1">
    <property type="entry name" value="REGULATORY PROTEIN RECX FAMILY PROTEIN"/>
    <property type="match status" value="1"/>
</dbReference>
<dbReference type="AlphaFoldDB" id="A0A8K0XXK9"/>
<evidence type="ECO:0000259" key="7">
    <source>
        <dbReference type="Pfam" id="PF21981"/>
    </source>
</evidence>
<dbReference type="EMBL" id="JAEPBH010000025">
    <property type="protein sequence ID" value="MBK4715788.1"/>
    <property type="molecule type" value="Genomic_DNA"/>
</dbReference>
<comment type="similarity">
    <text evidence="2 5">Belongs to the RecX family.</text>
</comment>
<evidence type="ECO:0000256" key="4">
    <source>
        <dbReference type="ARBA" id="ARBA00022490"/>
    </source>
</evidence>
<feature type="domain" description="RecX third three-helical" evidence="7">
    <location>
        <begin position="114"/>
        <end position="157"/>
    </location>
</feature>
<evidence type="ECO:0000259" key="6">
    <source>
        <dbReference type="Pfam" id="PF02631"/>
    </source>
</evidence>
<accession>A0A8K0XXK9</accession>
<feature type="domain" description="RecX second three-helical" evidence="6">
    <location>
        <begin position="68"/>
        <end position="107"/>
    </location>
</feature>
<evidence type="ECO:0000313" key="9">
    <source>
        <dbReference type="Proteomes" id="UP000659047"/>
    </source>
</evidence>
<evidence type="ECO:0000256" key="1">
    <source>
        <dbReference type="ARBA" id="ARBA00004496"/>
    </source>
</evidence>
<dbReference type="Proteomes" id="UP000659047">
    <property type="component" value="Unassembled WGS sequence"/>
</dbReference>
<organism evidence="8 9">
    <name type="scientific">Tenebrionibacter intestinalis</name>
    <dbReference type="NCBI Taxonomy" id="2799638"/>
    <lineage>
        <taxon>Bacteria</taxon>
        <taxon>Pseudomonadati</taxon>
        <taxon>Pseudomonadota</taxon>
        <taxon>Gammaproteobacteria</taxon>
        <taxon>Enterobacterales</taxon>
        <taxon>Enterobacteriaceae</taxon>
        <taxon>Tenebrionibacter/Tenebrionicola group</taxon>
        <taxon>Tenebrionibacter</taxon>
    </lineage>
</organism>
<comment type="caution">
    <text evidence="8">The sequence shown here is derived from an EMBL/GenBank/DDBJ whole genome shotgun (WGS) entry which is preliminary data.</text>
</comment>
<proteinExistence type="inferred from homology"/>
<dbReference type="GO" id="GO:0006282">
    <property type="term" value="P:regulation of DNA repair"/>
    <property type="evidence" value="ECO:0007669"/>
    <property type="project" value="UniProtKB-UniRule"/>
</dbReference>
<dbReference type="PANTHER" id="PTHR33602">
    <property type="entry name" value="REGULATORY PROTEIN RECX FAMILY PROTEIN"/>
    <property type="match status" value="1"/>
</dbReference>
<dbReference type="InterPro" id="IPR053925">
    <property type="entry name" value="RecX_HTH_3rd"/>
</dbReference>
<dbReference type="Pfam" id="PF21981">
    <property type="entry name" value="RecX_HTH3"/>
    <property type="match status" value="1"/>
</dbReference>
<keyword evidence="4 5" id="KW-0963">Cytoplasm</keyword>
<dbReference type="InterPro" id="IPR036388">
    <property type="entry name" value="WH-like_DNA-bd_sf"/>
</dbReference>